<comment type="caution">
    <text evidence="2">The sequence shown here is derived from an EMBL/GenBank/DDBJ whole genome shotgun (WGS) entry which is preliminary data.</text>
</comment>
<protein>
    <submittedName>
        <fullName evidence="2">Uncharacterized protein</fullName>
    </submittedName>
</protein>
<reference evidence="2" key="1">
    <citation type="submission" date="2022-07" db="EMBL/GenBank/DDBJ databases">
        <title>Phylogenomic reconstructions and comparative analyses of Kickxellomycotina fungi.</title>
        <authorList>
            <person name="Reynolds N.K."/>
            <person name="Stajich J.E."/>
            <person name="Barry K."/>
            <person name="Grigoriev I.V."/>
            <person name="Crous P."/>
            <person name="Smith M.E."/>
        </authorList>
    </citation>
    <scope>NUCLEOTIDE SEQUENCE</scope>
    <source>
        <strain evidence="2">NBRC 100468</strain>
    </source>
</reference>
<evidence type="ECO:0000313" key="3">
    <source>
        <dbReference type="Proteomes" id="UP001150538"/>
    </source>
</evidence>
<feature type="region of interest" description="Disordered" evidence="1">
    <location>
        <begin position="53"/>
        <end position="77"/>
    </location>
</feature>
<gene>
    <name evidence="2" type="ORF">H4219_004905</name>
</gene>
<name>A0A9W7ZY80_9FUNG</name>
<keyword evidence="3" id="KW-1185">Reference proteome</keyword>
<accession>A0A9W7ZY80</accession>
<feature type="compositionally biased region" description="Polar residues" evidence="1">
    <location>
        <begin position="53"/>
        <end position="70"/>
    </location>
</feature>
<evidence type="ECO:0000313" key="2">
    <source>
        <dbReference type="EMBL" id="KAJ1914169.1"/>
    </source>
</evidence>
<organism evidence="2 3">
    <name type="scientific">Mycoemilia scoparia</name>
    <dbReference type="NCBI Taxonomy" id="417184"/>
    <lineage>
        <taxon>Eukaryota</taxon>
        <taxon>Fungi</taxon>
        <taxon>Fungi incertae sedis</taxon>
        <taxon>Zoopagomycota</taxon>
        <taxon>Kickxellomycotina</taxon>
        <taxon>Kickxellomycetes</taxon>
        <taxon>Kickxellales</taxon>
        <taxon>Kickxellaceae</taxon>
        <taxon>Mycoemilia</taxon>
    </lineage>
</organism>
<dbReference type="Proteomes" id="UP001150538">
    <property type="component" value="Unassembled WGS sequence"/>
</dbReference>
<proteinExistence type="predicted"/>
<dbReference type="EMBL" id="JANBPU010000214">
    <property type="protein sequence ID" value="KAJ1914169.1"/>
    <property type="molecule type" value="Genomic_DNA"/>
</dbReference>
<evidence type="ECO:0000256" key="1">
    <source>
        <dbReference type="SAM" id="MobiDB-lite"/>
    </source>
</evidence>
<sequence length="142" mass="15550">MAVTAETPAPHNLETNLQNRTFMDTVEISPTGSVEEIIDNIDQFLSKVHTASSVLPDNSNNGNNQPQSRHASGGQIDEFQGFLDMLNEPIWDTTTTTTTIDMDTDGTDEQTEPAVSYITTATTDHGELEDNIDQNALSMYAQ</sequence>
<dbReference type="AlphaFoldDB" id="A0A9W7ZY80"/>